<dbReference type="HOGENOM" id="CLU_1089898_0_0_1"/>
<dbReference type="Proteomes" id="UP000016930">
    <property type="component" value="Unassembled WGS sequence"/>
</dbReference>
<dbReference type="SUPFAM" id="SSF55729">
    <property type="entry name" value="Acyl-CoA N-acyltransferases (Nat)"/>
    <property type="match status" value="1"/>
</dbReference>
<reference evidence="1 2" key="1">
    <citation type="journal article" date="2012" name="Proc. Natl. Acad. Sci. U.S.A.">
        <title>Comparative genomics of Ceriporiopsis subvermispora and Phanerochaete chrysosporium provide insight into selective ligninolysis.</title>
        <authorList>
            <person name="Fernandez-Fueyo E."/>
            <person name="Ruiz-Duenas F.J."/>
            <person name="Ferreira P."/>
            <person name="Floudas D."/>
            <person name="Hibbett D.S."/>
            <person name="Canessa P."/>
            <person name="Larrondo L.F."/>
            <person name="James T.Y."/>
            <person name="Seelenfreund D."/>
            <person name="Lobos S."/>
            <person name="Polanco R."/>
            <person name="Tello M."/>
            <person name="Honda Y."/>
            <person name="Watanabe T."/>
            <person name="Watanabe T."/>
            <person name="Ryu J.S."/>
            <person name="Kubicek C.P."/>
            <person name="Schmoll M."/>
            <person name="Gaskell J."/>
            <person name="Hammel K.E."/>
            <person name="St John F.J."/>
            <person name="Vanden Wymelenberg A."/>
            <person name="Sabat G."/>
            <person name="Splinter BonDurant S."/>
            <person name="Syed K."/>
            <person name="Yadav J.S."/>
            <person name="Doddapaneni H."/>
            <person name="Subramanian V."/>
            <person name="Lavin J.L."/>
            <person name="Oguiza J.A."/>
            <person name="Perez G."/>
            <person name="Pisabarro A.G."/>
            <person name="Ramirez L."/>
            <person name="Santoyo F."/>
            <person name="Master E."/>
            <person name="Coutinho P.M."/>
            <person name="Henrissat B."/>
            <person name="Lombard V."/>
            <person name="Magnuson J.K."/>
            <person name="Kuees U."/>
            <person name="Hori C."/>
            <person name="Igarashi K."/>
            <person name="Samejima M."/>
            <person name="Held B.W."/>
            <person name="Barry K.W."/>
            <person name="LaButti K.M."/>
            <person name="Lapidus A."/>
            <person name="Lindquist E.A."/>
            <person name="Lucas S.M."/>
            <person name="Riley R."/>
            <person name="Salamov A.A."/>
            <person name="Hoffmeister D."/>
            <person name="Schwenk D."/>
            <person name="Hadar Y."/>
            <person name="Yarden O."/>
            <person name="de Vries R.P."/>
            <person name="Wiebenga A."/>
            <person name="Stenlid J."/>
            <person name="Eastwood D."/>
            <person name="Grigoriev I.V."/>
            <person name="Berka R.M."/>
            <person name="Blanchette R.A."/>
            <person name="Kersten P."/>
            <person name="Martinez A.T."/>
            <person name="Vicuna R."/>
            <person name="Cullen D."/>
        </authorList>
    </citation>
    <scope>NUCLEOTIDE SEQUENCE [LARGE SCALE GENOMIC DNA]</scope>
    <source>
        <strain evidence="1 2">B</strain>
    </source>
</reference>
<gene>
    <name evidence="1" type="ORF">CERSUDRAFT_114858</name>
</gene>
<organism evidence="1 2">
    <name type="scientific">Ceriporiopsis subvermispora (strain B)</name>
    <name type="common">White-rot fungus</name>
    <name type="synonym">Gelatoporia subvermispora</name>
    <dbReference type="NCBI Taxonomy" id="914234"/>
    <lineage>
        <taxon>Eukaryota</taxon>
        <taxon>Fungi</taxon>
        <taxon>Dikarya</taxon>
        <taxon>Basidiomycota</taxon>
        <taxon>Agaricomycotina</taxon>
        <taxon>Agaricomycetes</taxon>
        <taxon>Polyporales</taxon>
        <taxon>Gelatoporiaceae</taxon>
        <taxon>Gelatoporia</taxon>
    </lineage>
</organism>
<evidence type="ECO:0000313" key="1">
    <source>
        <dbReference type="EMBL" id="EMD36947.1"/>
    </source>
</evidence>
<dbReference type="Gene3D" id="3.40.630.30">
    <property type="match status" value="1"/>
</dbReference>
<dbReference type="InterPro" id="IPR016181">
    <property type="entry name" value="Acyl_CoA_acyltransferase"/>
</dbReference>
<keyword evidence="2" id="KW-1185">Reference proteome</keyword>
<accession>M2RET6</accession>
<dbReference type="STRING" id="914234.M2RET6"/>
<evidence type="ECO:0000313" key="2">
    <source>
        <dbReference type="Proteomes" id="UP000016930"/>
    </source>
</evidence>
<dbReference type="EMBL" id="KB445797">
    <property type="protein sequence ID" value="EMD36947.1"/>
    <property type="molecule type" value="Genomic_DNA"/>
</dbReference>
<proteinExistence type="predicted"/>
<dbReference type="OrthoDB" id="61113at2759"/>
<name>M2RET6_CERS8</name>
<evidence type="ECO:0008006" key="3">
    <source>
        <dbReference type="Google" id="ProtNLM"/>
    </source>
</evidence>
<dbReference type="CDD" id="cd04301">
    <property type="entry name" value="NAT_SF"/>
    <property type="match status" value="1"/>
</dbReference>
<sequence>MPAQNAYVRRLLNPSEDELQAAVEVLRAAFYGDTGMASLSEGSKRLETLLYRLTMRAALEHGEFHVAVVDGQIQGIALFIGPEYDWVSYEQPEFTNQLSQYGQEWYAHHYAPTYEELYRSAFLDGRQSRRDAWNLALLGINPPYQRQGLGRSLLAAVMSKVGYFAGAPIPLAYLSSNATGRLGSQTTHRERQESNYGAILPQPGIQPPVGEEFHFEGFHRIPAMVHGTRTHTPPICLVISPWLSWYFSASLFRRA</sequence>
<dbReference type="AlphaFoldDB" id="M2RET6"/>
<protein>
    <recommendedName>
        <fullName evidence="3">N-acetyltransferase domain-containing protein</fullName>
    </recommendedName>
</protein>